<proteinExistence type="predicted"/>
<dbReference type="STRING" id="1492898.SY85_16995"/>
<sequence length="153" mass="17823">MKSLIIKLVIPLTVISFATFTKWWYTLPVDAPDTMFIGFPFPYVGSGWHTSLSLQVFVAEFVADLLTYFLFWFILVFCINRFIVKLKTHKVVTISLWTFCGLIIAFSILLAVNKDNLFYIKRPFGMKVIETGYQFSWQHKQRSGYIISDPETK</sequence>
<name>A0A172TY54_9BACT</name>
<organism evidence="2 3">
    <name type="scientific">Flavisolibacter tropicus</name>
    <dbReference type="NCBI Taxonomy" id="1492898"/>
    <lineage>
        <taxon>Bacteria</taxon>
        <taxon>Pseudomonadati</taxon>
        <taxon>Bacteroidota</taxon>
        <taxon>Chitinophagia</taxon>
        <taxon>Chitinophagales</taxon>
        <taxon>Chitinophagaceae</taxon>
        <taxon>Flavisolibacter</taxon>
    </lineage>
</organism>
<accession>A0A172TY54</accession>
<reference evidence="2 3" key="2">
    <citation type="journal article" date="2016" name="Int. J. Syst. Evol. Microbiol.">
        <title>Flavisolibacter tropicus sp. nov., isolated from tropical soil.</title>
        <authorList>
            <person name="Lee J.J."/>
            <person name="Kang M.S."/>
            <person name="Kim G.S."/>
            <person name="Lee C.S."/>
            <person name="Lim S."/>
            <person name="Lee J."/>
            <person name="Roh S.H."/>
            <person name="Kang H."/>
            <person name="Ha J.M."/>
            <person name="Bae S."/>
            <person name="Jung H.Y."/>
            <person name="Kim M.K."/>
        </authorList>
    </citation>
    <scope>NUCLEOTIDE SEQUENCE [LARGE SCALE GENOMIC DNA]</scope>
    <source>
        <strain evidence="2 3">LCS9</strain>
    </source>
</reference>
<dbReference type="Proteomes" id="UP000077177">
    <property type="component" value="Chromosome"/>
</dbReference>
<reference evidence="3" key="1">
    <citation type="submission" date="2015-01" db="EMBL/GenBank/DDBJ databases">
        <title>Flavisolibacter sp./LCS9/ whole genome sequencing.</title>
        <authorList>
            <person name="Kim M.K."/>
            <person name="Srinivasan S."/>
            <person name="Lee J.-J."/>
        </authorList>
    </citation>
    <scope>NUCLEOTIDE SEQUENCE [LARGE SCALE GENOMIC DNA]</scope>
    <source>
        <strain evidence="3">LCS9</strain>
    </source>
</reference>
<feature type="transmembrane region" description="Helical" evidence="1">
    <location>
        <begin position="56"/>
        <end position="79"/>
    </location>
</feature>
<protein>
    <recommendedName>
        <fullName evidence="4">DUF3810 domain-containing protein</fullName>
    </recommendedName>
</protein>
<keyword evidence="3" id="KW-1185">Reference proteome</keyword>
<evidence type="ECO:0008006" key="4">
    <source>
        <dbReference type="Google" id="ProtNLM"/>
    </source>
</evidence>
<feature type="transmembrane region" description="Helical" evidence="1">
    <location>
        <begin position="91"/>
        <end position="112"/>
    </location>
</feature>
<gene>
    <name evidence="2" type="ORF">SY85_16995</name>
</gene>
<evidence type="ECO:0000256" key="1">
    <source>
        <dbReference type="SAM" id="Phobius"/>
    </source>
</evidence>
<keyword evidence="1" id="KW-0472">Membrane</keyword>
<dbReference type="OrthoDB" id="1349336at2"/>
<keyword evidence="1" id="KW-1133">Transmembrane helix</keyword>
<feature type="transmembrane region" description="Helical" evidence="1">
    <location>
        <begin position="5"/>
        <end position="25"/>
    </location>
</feature>
<dbReference type="AlphaFoldDB" id="A0A172TY54"/>
<dbReference type="EMBL" id="CP011390">
    <property type="protein sequence ID" value="ANE51936.1"/>
    <property type="molecule type" value="Genomic_DNA"/>
</dbReference>
<dbReference type="KEGG" id="fla:SY85_16995"/>
<evidence type="ECO:0000313" key="3">
    <source>
        <dbReference type="Proteomes" id="UP000077177"/>
    </source>
</evidence>
<keyword evidence="1" id="KW-0812">Transmembrane</keyword>
<dbReference type="RefSeq" id="WP_066406076.1">
    <property type="nucleotide sequence ID" value="NZ_CP011390.1"/>
</dbReference>
<evidence type="ECO:0000313" key="2">
    <source>
        <dbReference type="EMBL" id="ANE51936.1"/>
    </source>
</evidence>